<organism evidence="2 3">
    <name type="scientific">Gordonia pseudamarae</name>
    <dbReference type="NCBI Taxonomy" id="2831662"/>
    <lineage>
        <taxon>Bacteria</taxon>
        <taxon>Bacillati</taxon>
        <taxon>Actinomycetota</taxon>
        <taxon>Actinomycetes</taxon>
        <taxon>Mycobacteriales</taxon>
        <taxon>Gordoniaceae</taxon>
        <taxon>Gordonia</taxon>
    </lineage>
</organism>
<proteinExistence type="predicted"/>
<dbReference type="Proteomes" id="UP001059836">
    <property type="component" value="Chromosome"/>
</dbReference>
<gene>
    <name evidence="2" type="ORF">GII31_06220</name>
</gene>
<feature type="compositionally biased region" description="Basic and acidic residues" evidence="1">
    <location>
        <begin position="133"/>
        <end position="144"/>
    </location>
</feature>
<evidence type="ECO:0000313" key="3">
    <source>
        <dbReference type="Proteomes" id="UP001059836"/>
    </source>
</evidence>
<evidence type="ECO:0000256" key="1">
    <source>
        <dbReference type="SAM" id="MobiDB-lite"/>
    </source>
</evidence>
<name>A0ABX6IH20_9ACTN</name>
<dbReference type="EMBL" id="CP045809">
    <property type="protein sequence ID" value="QHN34555.1"/>
    <property type="molecule type" value="Genomic_DNA"/>
</dbReference>
<protein>
    <submittedName>
        <fullName evidence="2">Uncharacterized protein</fullName>
    </submittedName>
</protein>
<keyword evidence="3" id="KW-1185">Reference proteome</keyword>
<reference evidence="2" key="1">
    <citation type="journal article" date="2021" name="Nat. Microbiol.">
        <title>Cocultivation of an ultrasmall environmental parasitic bacterium with lytic ability against bacteria associated with wastewater foams.</title>
        <authorList>
            <person name="Batinovic S."/>
            <person name="Rose J.J.A."/>
            <person name="Ratcliffe J."/>
            <person name="Seviour R.J."/>
            <person name="Petrovski S."/>
        </authorList>
    </citation>
    <scope>NUCLEOTIDE SEQUENCE</scope>
    <source>
        <strain evidence="2">CON9</strain>
    </source>
</reference>
<feature type="compositionally biased region" description="Basic residues" evidence="1">
    <location>
        <begin position="118"/>
        <end position="132"/>
    </location>
</feature>
<feature type="region of interest" description="Disordered" evidence="1">
    <location>
        <begin position="116"/>
        <end position="152"/>
    </location>
</feature>
<evidence type="ECO:0000313" key="2">
    <source>
        <dbReference type="EMBL" id="QHN34555.1"/>
    </source>
</evidence>
<sequence>MPVDQQLTGHLSWRRSEVKTTQLFKEIHSGPVKTIVGIVDTNGVCEAHDYLAGLNAADQAQFMARFERYTQIGYLRSPEEMRIIEESGVDIRVHEIKTRNGHRLFGVEEAHRFVASHGTRKPKPKAVKKHAQRTREDYRDVCEREEQENENG</sequence>
<accession>A0ABX6IH20</accession>
<dbReference type="RefSeq" id="WP_213247782.1">
    <property type="nucleotide sequence ID" value="NZ_CP045806.1"/>
</dbReference>